<dbReference type="EnsemblPlants" id="AET3Gv21207100.11">
    <property type="protein sequence ID" value="AET3Gv21207100.11"/>
    <property type="gene ID" value="AET3Gv21207100"/>
</dbReference>
<reference evidence="1" key="3">
    <citation type="journal article" date="2017" name="Nature">
        <title>Genome sequence of the progenitor of the wheat D genome Aegilops tauschii.</title>
        <authorList>
            <person name="Luo M.C."/>
            <person name="Gu Y.Q."/>
            <person name="Puiu D."/>
            <person name="Wang H."/>
            <person name="Twardziok S.O."/>
            <person name="Deal K.R."/>
            <person name="Huo N."/>
            <person name="Zhu T."/>
            <person name="Wang L."/>
            <person name="Wang Y."/>
            <person name="McGuire P.E."/>
            <person name="Liu S."/>
            <person name="Long H."/>
            <person name="Ramasamy R.K."/>
            <person name="Rodriguez J.C."/>
            <person name="Van S.L."/>
            <person name="Yuan L."/>
            <person name="Wang Z."/>
            <person name="Xia Z."/>
            <person name="Xiao L."/>
            <person name="Anderson O.D."/>
            <person name="Ouyang S."/>
            <person name="Liang Y."/>
            <person name="Zimin A.V."/>
            <person name="Pertea G."/>
            <person name="Qi P."/>
            <person name="Bennetzen J.L."/>
            <person name="Dai X."/>
            <person name="Dawson M.W."/>
            <person name="Muller H.G."/>
            <person name="Kugler K."/>
            <person name="Rivarola-Duarte L."/>
            <person name="Spannagl M."/>
            <person name="Mayer K.F.X."/>
            <person name="Lu F.H."/>
            <person name="Bevan M.W."/>
            <person name="Leroy P."/>
            <person name="Li P."/>
            <person name="You F.M."/>
            <person name="Sun Q."/>
            <person name="Liu Z."/>
            <person name="Lyons E."/>
            <person name="Wicker T."/>
            <person name="Salzberg S.L."/>
            <person name="Devos K.M."/>
            <person name="Dvorak J."/>
        </authorList>
    </citation>
    <scope>NUCLEOTIDE SEQUENCE [LARGE SCALE GENOMIC DNA]</scope>
    <source>
        <strain evidence="1">cv. AL8/78</strain>
    </source>
</reference>
<evidence type="ECO:0000313" key="1">
    <source>
        <dbReference type="EnsemblPlants" id="AET3Gv21207100.11"/>
    </source>
</evidence>
<sequence length="39" mass="4567">RHVLAVYFDKMGIQSQRFLISFLDPEESERSKNITSPRA</sequence>
<dbReference type="AlphaFoldDB" id="A0A453GU13"/>
<dbReference type="Proteomes" id="UP000015105">
    <property type="component" value="Chromosome 3D"/>
</dbReference>
<accession>A0A453GU13</accession>
<reference evidence="2" key="1">
    <citation type="journal article" date="2014" name="Science">
        <title>Ancient hybridizations among the ancestral genomes of bread wheat.</title>
        <authorList>
            <consortium name="International Wheat Genome Sequencing Consortium,"/>
            <person name="Marcussen T."/>
            <person name="Sandve S.R."/>
            <person name="Heier L."/>
            <person name="Spannagl M."/>
            <person name="Pfeifer M."/>
            <person name="Jakobsen K.S."/>
            <person name="Wulff B.B."/>
            <person name="Steuernagel B."/>
            <person name="Mayer K.F."/>
            <person name="Olsen O.A."/>
        </authorList>
    </citation>
    <scope>NUCLEOTIDE SEQUENCE [LARGE SCALE GENOMIC DNA]</scope>
    <source>
        <strain evidence="2">cv. AL8/78</strain>
    </source>
</reference>
<reference evidence="1" key="4">
    <citation type="submission" date="2019-03" db="UniProtKB">
        <authorList>
            <consortium name="EnsemblPlants"/>
        </authorList>
    </citation>
    <scope>IDENTIFICATION</scope>
</reference>
<name>A0A453GU13_AEGTS</name>
<protein>
    <submittedName>
        <fullName evidence="1">Uncharacterized protein</fullName>
    </submittedName>
</protein>
<organism evidence="1 2">
    <name type="scientific">Aegilops tauschii subsp. strangulata</name>
    <name type="common">Goatgrass</name>
    <dbReference type="NCBI Taxonomy" id="200361"/>
    <lineage>
        <taxon>Eukaryota</taxon>
        <taxon>Viridiplantae</taxon>
        <taxon>Streptophyta</taxon>
        <taxon>Embryophyta</taxon>
        <taxon>Tracheophyta</taxon>
        <taxon>Spermatophyta</taxon>
        <taxon>Magnoliopsida</taxon>
        <taxon>Liliopsida</taxon>
        <taxon>Poales</taxon>
        <taxon>Poaceae</taxon>
        <taxon>BOP clade</taxon>
        <taxon>Pooideae</taxon>
        <taxon>Triticodae</taxon>
        <taxon>Triticeae</taxon>
        <taxon>Triticinae</taxon>
        <taxon>Aegilops</taxon>
    </lineage>
</organism>
<keyword evidence="2" id="KW-1185">Reference proteome</keyword>
<proteinExistence type="predicted"/>
<evidence type="ECO:0000313" key="2">
    <source>
        <dbReference type="Proteomes" id="UP000015105"/>
    </source>
</evidence>
<dbReference type="Gramene" id="AET3Gv21207100.11">
    <property type="protein sequence ID" value="AET3Gv21207100.11"/>
    <property type="gene ID" value="AET3Gv21207100"/>
</dbReference>
<reference evidence="1" key="5">
    <citation type="journal article" date="2021" name="G3 (Bethesda)">
        <title>Aegilops tauschii genome assembly Aet v5.0 features greater sequence contiguity and improved annotation.</title>
        <authorList>
            <person name="Wang L."/>
            <person name="Zhu T."/>
            <person name="Rodriguez J.C."/>
            <person name="Deal K.R."/>
            <person name="Dubcovsky J."/>
            <person name="McGuire P.E."/>
            <person name="Lux T."/>
            <person name="Spannagl M."/>
            <person name="Mayer K.F.X."/>
            <person name="Baldrich P."/>
            <person name="Meyers B.C."/>
            <person name="Huo N."/>
            <person name="Gu Y.Q."/>
            <person name="Zhou H."/>
            <person name="Devos K.M."/>
            <person name="Bennetzen J.L."/>
            <person name="Unver T."/>
            <person name="Budak H."/>
            <person name="Gulick P.J."/>
            <person name="Galiba G."/>
            <person name="Kalapos B."/>
            <person name="Nelson D.R."/>
            <person name="Li P."/>
            <person name="You F.M."/>
            <person name="Luo M.C."/>
            <person name="Dvorak J."/>
        </authorList>
    </citation>
    <scope>NUCLEOTIDE SEQUENCE [LARGE SCALE GENOMIC DNA]</scope>
    <source>
        <strain evidence="1">cv. AL8/78</strain>
    </source>
</reference>
<reference evidence="2" key="2">
    <citation type="journal article" date="2017" name="Nat. Plants">
        <title>The Aegilops tauschii genome reveals multiple impacts of transposons.</title>
        <authorList>
            <person name="Zhao G."/>
            <person name="Zou C."/>
            <person name="Li K."/>
            <person name="Wang K."/>
            <person name="Li T."/>
            <person name="Gao L."/>
            <person name="Zhang X."/>
            <person name="Wang H."/>
            <person name="Yang Z."/>
            <person name="Liu X."/>
            <person name="Jiang W."/>
            <person name="Mao L."/>
            <person name="Kong X."/>
            <person name="Jiao Y."/>
            <person name="Jia J."/>
        </authorList>
    </citation>
    <scope>NUCLEOTIDE SEQUENCE [LARGE SCALE GENOMIC DNA]</scope>
    <source>
        <strain evidence="2">cv. AL8/78</strain>
    </source>
</reference>